<sequence length="67" mass="7811">MYQMGMVFSLLYQQLSQGVEPRARSEMPAIVDFTRRWQQAGLCHFQKHRLLCDDVANSSRPDARNKP</sequence>
<dbReference type="AlphaFoldDB" id="A0A517TDG5"/>
<dbReference type="Proteomes" id="UP000319976">
    <property type="component" value="Chromosome"/>
</dbReference>
<reference evidence="1 2" key="1">
    <citation type="submission" date="2019-02" db="EMBL/GenBank/DDBJ databases">
        <title>Deep-cultivation of Planctomycetes and their phenomic and genomic characterization uncovers novel biology.</title>
        <authorList>
            <person name="Wiegand S."/>
            <person name="Jogler M."/>
            <person name="Boedeker C."/>
            <person name="Pinto D."/>
            <person name="Vollmers J."/>
            <person name="Rivas-Marin E."/>
            <person name="Kohn T."/>
            <person name="Peeters S.H."/>
            <person name="Heuer A."/>
            <person name="Rast P."/>
            <person name="Oberbeckmann S."/>
            <person name="Bunk B."/>
            <person name="Jeske O."/>
            <person name="Meyerdierks A."/>
            <person name="Storesund J.E."/>
            <person name="Kallscheuer N."/>
            <person name="Luecker S."/>
            <person name="Lage O.M."/>
            <person name="Pohl T."/>
            <person name="Merkel B.J."/>
            <person name="Hornburger P."/>
            <person name="Mueller R.-W."/>
            <person name="Bruemmer F."/>
            <person name="Labrenz M."/>
            <person name="Spormann A.M."/>
            <person name="Op den Camp H."/>
            <person name="Overmann J."/>
            <person name="Amann R."/>
            <person name="Jetten M.S.M."/>
            <person name="Mascher T."/>
            <person name="Medema M.H."/>
            <person name="Devos D.P."/>
            <person name="Kaster A.-K."/>
            <person name="Ovreas L."/>
            <person name="Rohde M."/>
            <person name="Galperin M.Y."/>
            <person name="Jogler C."/>
        </authorList>
    </citation>
    <scope>NUCLEOTIDE SEQUENCE [LARGE SCALE GENOMIC DNA]</scope>
    <source>
        <strain evidence="1 2">V22</strain>
    </source>
</reference>
<evidence type="ECO:0000313" key="1">
    <source>
        <dbReference type="EMBL" id="QDT66420.1"/>
    </source>
</evidence>
<organism evidence="1 2">
    <name type="scientific">Calycomorphotria hydatis</name>
    <dbReference type="NCBI Taxonomy" id="2528027"/>
    <lineage>
        <taxon>Bacteria</taxon>
        <taxon>Pseudomonadati</taxon>
        <taxon>Planctomycetota</taxon>
        <taxon>Planctomycetia</taxon>
        <taxon>Planctomycetales</taxon>
        <taxon>Planctomycetaceae</taxon>
        <taxon>Calycomorphotria</taxon>
    </lineage>
</organism>
<keyword evidence="2" id="KW-1185">Reference proteome</keyword>
<accession>A0A517TDG5</accession>
<proteinExistence type="predicted"/>
<dbReference type="KEGG" id="chya:V22_36870"/>
<protein>
    <submittedName>
        <fullName evidence="1">Uncharacterized protein</fullName>
    </submittedName>
</protein>
<evidence type="ECO:0000313" key="2">
    <source>
        <dbReference type="Proteomes" id="UP000319976"/>
    </source>
</evidence>
<dbReference type="EMBL" id="CP036316">
    <property type="protein sequence ID" value="QDT66420.1"/>
    <property type="molecule type" value="Genomic_DNA"/>
</dbReference>
<name>A0A517TDG5_9PLAN</name>
<gene>
    <name evidence="1" type="ORF">V22_36870</name>
</gene>